<protein>
    <submittedName>
        <fullName evidence="2">Uncharacterized protein</fullName>
    </submittedName>
</protein>
<keyword evidence="3" id="KW-1185">Reference proteome</keyword>
<reference evidence="2 3" key="1">
    <citation type="submission" date="2019-06" db="EMBL/GenBank/DDBJ databases">
        <title>A chromosomal-level reference genome of Carpinus fangiana (Coryloideae, Betulaceae).</title>
        <authorList>
            <person name="Yang X."/>
            <person name="Wang Z."/>
            <person name="Zhang L."/>
            <person name="Hao G."/>
            <person name="Liu J."/>
            <person name="Yang Y."/>
        </authorList>
    </citation>
    <scope>NUCLEOTIDE SEQUENCE [LARGE SCALE GENOMIC DNA]</scope>
    <source>
        <strain evidence="2">Cfa_2016G</strain>
        <tissue evidence="2">Leaf</tissue>
    </source>
</reference>
<dbReference type="EMBL" id="VIBQ01000013">
    <property type="protein sequence ID" value="KAB8346152.1"/>
    <property type="molecule type" value="Genomic_DNA"/>
</dbReference>
<gene>
    <name evidence="2" type="ORF">FH972_023198</name>
</gene>
<name>A0A5N6KUR4_9ROSI</name>
<evidence type="ECO:0000313" key="3">
    <source>
        <dbReference type="Proteomes" id="UP000327013"/>
    </source>
</evidence>
<accession>A0A5N6KUR4</accession>
<feature type="region of interest" description="Disordered" evidence="1">
    <location>
        <begin position="28"/>
        <end position="54"/>
    </location>
</feature>
<dbReference type="AlphaFoldDB" id="A0A5N6KUR4"/>
<proteinExistence type="predicted"/>
<comment type="caution">
    <text evidence="2">The sequence shown here is derived from an EMBL/GenBank/DDBJ whole genome shotgun (WGS) entry which is preliminary data.</text>
</comment>
<sequence length="94" mass="10163">MREAVQKPTVDCGQAWAWIARNDKACKTALSSGQPRRISSSPSSPRRPSPPPHCCAAADNSGLALIIWKTKGWTETPLRRLGRNSACPKAACPH</sequence>
<evidence type="ECO:0000256" key="1">
    <source>
        <dbReference type="SAM" id="MobiDB-lite"/>
    </source>
</evidence>
<feature type="compositionally biased region" description="Low complexity" evidence="1">
    <location>
        <begin position="31"/>
        <end position="44"/>
    </location>
</feature>
<evidence type="ECO:0000313" key="2">
    <source>
        <dbReference type="EMBL" id="KAB8346152.1"/>
    </source>
</evidence>
<organism evidence="2 3">
    <name type="scientific">Carpinus fangiana</name>
    <dbReference type="NCBI Taxonomy" id="176857"/>
    <lineage>
        <taxon>Eukaryota</taxon>
        <taxon>Viridiplantae</taxon>
        <taxon>Streptophyta</taxon>
        <taxon>Embryophyta</taxon>
        <taxon>Tracheophyta</taxon>
        <taxon>Spermatophyta</taxon>
        <taxon>Magnoliopsida</taxon>
        <taxon>eudicotyledons</taxon>
        <taxon>Gunneridae</taxon>
        <taxon>Pentapetalae</taxon>
        <taxon>rosids</taxon>
        <taxon>fabids</taxon>
        <taxon>Fagales</taxon>
        <taxon>Betulaceae</taxon>
        <taxon>Carpinus</taxon>
    </lineage>
</organism>
<dbReference type="Proteomes" id="UP000327013">
    <property type="component" value="Unassembled WGS sequence"/>
</dbReference>